<dbReference type="Gene3D" id="3.40.50.300">
    <property type="entry name" value="P-loop containing nucleotide triphosphate hydrolases"/>
    <property type="match status" value="2"/>
</dbReference>
<evidence type="ECO:0000313" key="3">
    <source>
        <dbReference type="EMBL" id="QDU82359.1"/>
    </source>
</evidence>
<dbReference type="AlphaFoldDB" id="A0A518CT04"/>
<dbReference type="OrthoDB" id="9764467at2"/>
<dbReference type="Pfam" id="PF13514">
    <property type="entry name" value="AAA_27"/>
    <property type="match status" value="1"/>
</dbReference>
<dbReference type="RefSeq" id="WP_144998470.1">
    <property type="nucleotide sequence ID" value="NZ_CP036281.1"/>
</dbReference>
<dbReference type="Gene3D" id="1.10.287.1490">
    <property type="match status" value="1"/>
</dbReference>
<keyword evidence="4" id="KW-1185">Reference proteome</keyword>
<proteinExistence type="predicted"/>
<feature type="coiled-coil region" evidence="1">
    <location>
        <begin position="484"/>
        <end position="525"/>
    </location>
</feature>
<dbReference type="SUPFAM" id="SSF52540">
    <property type="entry name" value="P-loop containing nucleoside triphosphate hydrolases"/>
    <property type="match status" value="1"/>
</dbReference>
<gene>
    <name evidence="3" type="ORF">Pla110_41140</name>
</gene>
<evidence type="ECO:0000313" key="4">
    <source>
        <dbReference type="Proteomes" id="UP000317178"/>
    </source>
</evidence>
<protein>
    <recommendedName>
        <fullName evidence="2">YhaN AAA domain-containing protein</fullName>
    </recommendedName>
</protein>
<feature type="domain" description="YhaN AAA" evidence="2">
    <location>
        <begin position="1"/>
        <end position="206"/>
    </location>
</feature>
<name>A0A518CT04_9PLAN</name>
<reference evidence="3 4" key="1">
    <citation type="submission" date="2019-02" db="EMBL/GenBank/DDBJ databases">
        <title>Deep-cultivation of Planctomycetes and their phenomic and genomic characterization uncovers novel biology.</title>
        <authorList>
            <person name="Wiegand S."/>
            <person name="Jogler M."/>
            <person name="Boedeker C."/>
            <person name="Pinto D."/>
            <person name="Vollmers J."/>
            <person name="Rivas-Marin E."/>
            <person name="Kohn T."/>
            <person name="Peeters S.H."/>
            <person name="Heuer A."/>
            <person name="Rast P."/>
            <person name="Oberbeckmann S."/>
            <person name="Bunk B."/>
            <person name="Jeske O."/>
            <person name="Meyerdierks A."/>
            <person name="Storesund J.E."/>
            <person name="Kallscheuer N."/>
            <person name="Luecker S."/>
            <person name="Lage O.M."/>
            <person name="Pohl T."/>
            <person name="Merkel B.J."/>
            <person name="Hornburger P."/>
            <person name="Mueller R.-W."/>
            <person name="Bruemmer F."/>
            <person name="Labrenz M."/>
            <person name="Spormann A.M."/>
            <person name="Op den Camp H."/>
            <person name="Overmann J."/>
            <person name="Amann R."/>
            <person name="Jetten M.S.M."/>
            <person name="Mascher T."/>
            <person name="Medema M.H."/>
            <person name="Devos D.P."/>
            <person name="Kaster A.-K."/>
            <person name="Ovreas L."/>
            <person name="Rohde M."/>
            <person name="Galperin M.Y."/>
            <person name="Jogler C."/>
        </authorList>
    </citation>
    <scope>NUCLEOTIDE SEQUENCE [LARGE SCALE GENOMIC DNA]</scope>
    <source>
        <strain evidence="3 4">Pla110</strain>
    </source>
</reference>
<organism evidence="3 4">
    <name type="scientific">Polystyrenella longa</name>
    <dbReference type="NCBI Taxonomy" id="2528007"/>
    <lineage>
        <taxon>Bacteria</taxon>
        <taxon>Pseudomonadati</taxon>
        <taxon>Planctomycetota</taxon>
        <taxon>Planctomycetia</taxon>
        <taxon>Planctomycetales</taxon>
        <taxon>Planctomycetaceae</taxon>
        <taxon>Polystyrenella</taxon>
    </lineage>
</organism>
<dbReference type="InterPro" id="IPR027417">
    <property type="entry name" value="P-loop_NTPase"/>
</dbReference>
<dbReference type="PANTHER" id="PTHR41259">
    <property type="entry name" value="DOUBLE-STRAND BREAK REPAIR RAD50 ATPASE, PUTATIVE-RELATED"/>
    <property type="match status" value="1"/>
</dbReference>
<accession>A0A518CT04</accession>
<dbReference type="InterPro" id="IPR038734">
    <property type="entry name" value="YhaN_AAA"/>
</dbReference>
<sequence length="1174" mass="133061">MRILQLDLTAYGPFTKRSLEFRDQTGLHIVYGPNEAGKTSSLRALKDLLYGIPQQTPDDFIHPYTKLRIGGLLEAADGVKLQFIRRKGRTKTLRGPDDVAVFDESKLQMLLRGVDADTFSLRYGINFEELRRGGDAVVRGAGELANILFAAGSGLADMRAIQGDLNTEAETLFKPRGSAQLITAALTELNQKQKEIREAQLPTSQWVDRERLLRKAESRQAEIDIKLSQIRAEKSRLQRIHDSLPLIGQRKPLQEKLIKIGDAALLPDTFQGDRREAEASLADSKRAEASASLEIKQLQEQLSQTEVPDDLLQHRAAIIKGQSDLVIYKKAAKDLPGIVADHGAIQQQALKLVEDLGRPMKMEEAASLRISKIQRRQIQELASDCQVFLEKQKANEISLQKVEQELRQVKEEIDQVPPVADASELERVIRRVLSYGAIDTQIETAQSDAQILQLQISNELSQLPGFTGDVEALERLPVPPAETIERFERELTSASEDVRRWENRIDELHSKIKELKQELDELHLEGEVPTEADLEEARHKRDAGWKWTQQRLSGEQVETDSQLAEFFKEFAPEGDLVNAFERSIVHADMLADRLRREADRVARKAGNIARLNQYEVELEHARKSFERHQSAQTKVEVEWRSLWQTIEVAPLPPREMRAWREQQQKLINRVAELRKNETTLESLGRQSDLLREELNRCLQEIEKPTLDKGEPLSLSVDRCQQIVDMIQHNNRRMEGLLEDQKKLITGQKEAQESVEKAQESLDQWRIDWVAAIANIGLKSDVKPPEAIMVIETMDEVISSLDKAREFEKRISDINQDADVFKQSIRELIQKIAPEMLPSLENSVEQVVHTLVDQLSRAETNQTRVQSWNEQLLKQQSALEEAKGLIAHWSTKLEELCALAGCHAMDELTQAEERSRLRRETESQLNTLDQQLTGLAAPTSLEEWITEAEEYNPDQVQADLIAMNESITLFEQEKQENSEGIGEHRNELTRMNGNADAAEAQLQAELLTASIRSDAEEYIRVRLASVILTRAMERFREESQGPILTHASKLFASLSCGSFAGLRVDYDSNGNALVVGVRPDDQAVHVEGMSDGTCDQLYLSLRLALFERSLEGQEPLPFIVDDILINFDDDRSQMALDALSQLAKKTQVIFFTHHEHLVDIARSALDQESVDIIRL</sequence>
<dbReference type="PANTHER" id="PTHR41259:SF1">
    <property type="entry name" value="DOUBLE-STRAND BREAK REPAIR RAD50 ATPASE, PUTATIVE-RELATED"/>
    <property type="match status" value="1"/>
</dbReference>
<dbReference type="Proteomes" id="UP000317178">
    <property type="component" value="Chromosome"/>
</dbReference>
<evidence type="ECO:0000259" key="2">
    <source>
        <dbReference type="Pfam" id="PF13514"/>
    </source>
</evidence>
<feature type="coiled-coil region" evidence="1">
    <location>
        <begin position="656"/>
        <end position="700"/>
    </location>
</feature>
<dbReference type="EMBL" id="CP036281">
    <property type="protein sequence ID" value="QDU82359.1"/>
    <property type="molecule type" value="Genomic_DNA"/>
</dbReference>
<keyword evidence="1" id="KW-0175">Coiled coil</keyword>
<dbReference type="KEGG" id="plon:Pla110_41140"/>
<evidence type="ECO:0000256" key="1">
    <source>
        <dbReference type="SAM" id="Coils"/>
    </source>
</evidence>